<sequence length="69" mass="7602">MSDKSIRPVSVEIERSFNPVTKVWQHQVAIKLDAGALANGVLSQMSDREWKNLCLSAVEKAIQGPPLRG</sequence>
<evidence type="ECO:0000313" key="2">
    <source>
        <dbReference type="Proteomes" id="UP000325292"/>
    </source>
</evidence>
<accession>A0ABM6RMR8</accession>
<dbReference type="Proteomes" id="UP000325292">
    <property type="component" value="Chromosome"/>
</dbReference>
<reference evidence="1 2" key="1">
    <citation type="journal article" date="2019" name="Sci. Rep.">
        <title>Sulfobacillus thermotolerans: new insights into resistance and metabolic capacities of acidophilic chemolithotrophs.</title>
        <authorList>
            <person name="Panyushkina A.E."/>
            <person name="Babenko V.V."/>
            <person name="Nikitina A.S."/>
            <person name="Selezneva O.V."/>
            <person name="Tsaplina I.A."/>
            <person name="Letarova M.A."/>
            <person name="Kostryukova E.S."/>
            <person name="Letarov A.V."/>
        </authorList>
    </citation>
    <scope>NUCLEOTIDE SEQUENCE [LARGE SCALE GENOMIC DNA]</scope>
    <source>
        <strain evidence="1 2">Kr1</strain>
    </source>
</reference>
<proteinExistence type="predicted"/>
<organism evidence="1 2">
    <name type="scientific">Sulfobacillus thermotolerans</name>
    <dbReference type="NCBI Taxonomy" id="338644"/>
    <lineage>
        <taxon>Bacteria</taxon>
        <taxon>Bacillati</taxon>
        <taxon>Bacillota</taxon>
        <taxon>Clostridia</taxon>
        <taxon>Eubacteriales</taxon>
        <taxon>Clostridiales Family XVII. Incertae Sedis</taxon>
        <taxon>Sulfobacillus</taxon>
    </lineage>
</organism>
<gene>
    <name evidence="1" type="ORF">BXT84_00440</name>
</gene>
<dbReference type="EMBL" id="CP019454">
    <property type="protein sequence ID" value="AUW92604.1"/>
    <property type="molecule type" value="Genomic_DNA"/>
</dbReference>
<keyword evidence="2" id="KW-1185">Reference proteome</keyword>
<protein>
    <submittedName>
        <fullName evidence="1">Uncharacterized protein</fullName>
    </submittedName>
</protein>
<evidence type="ECO:0000313" key="1">
    <source>
        <dbReference type="EMBL" id="AUW92604.1"/>
    </source>
</evidence>
<name>A0ABM6RMR8_9FIRM</name>